<reference evidence="6" key="2">
    <citation type="submission" date="2018-05" db="EMBL/GenBank/DDBJ databases">
        <title>OmerRS3 (Oryza meridionalis Reference Sequence Version 3).</title>
        <authorList>
            <person name="Zhang J."/>
            <person name="Kudrna D."/>
            <person name="Lee S."/>
            <person name="Talag J."/>
            <person name="Welchert J."/>
            <person name="Wing R.A."/>
        </authorList>
    </citation>
    <scope>NUCLEOTIDE SEQUENCE [LARGE SCALE GENOMIC DNA]</scope>
    <source>
        <strain evidence="6">cv. OR44</strain>
    </source>
</reference>
<dbReference type="PROSITE" id="PS51450">
    <property type="entry name" value="LRR"/>
    <property type="match status" value="2"/>
</dbReference>
<feature type="compositionally biased region" description="Basic and acidic residues" evidence="5">
    <location>
        <begin position="415"/>
        <end position="425"/>
    </location>
</feature>
<dbReference type="STRING" id="40149.A0A0E0CL25"/>
<dbReference type="FunFam" id="3.80.10.10:FF:000140">
    <property type="entry name" value="Outer arm dynein light chain 1 protein"/>
    <property type="match status" value="1"/>
</dbReference>
<evidence type="ECO:0000256" key="1">
    <source>
        <dbReference type="ARBA" id="ARBA00004496"/>
    </source>
</evidence>
<keyword evidence="7" id="KW-1185">Reference proteome</keyword>
<proteinExistence type="predicted"/>
<evidence type="ECO:0000256" key="5">
    <source>
        <dbReference type="SAM" id="MobiDB-lite"/>
    </source>
</evidence>
<dbReference type="Gene3D" id="3.80.10.10">
    <property type="entry name" value="Ribonuclease Inhibitor"/>
    <property type="match status" value="1"/>
</dbReference>
<dbReference type="SUPFAM" id="SSF52058">
    <property type="entry name" value="L domain-like"/>
    <property type="match status" value="1"/>
</dbReference>
<keyword evidence="3" id="KW-0433">Leucine-rich repeat</keyword>
<feature type="region of interest" description="Disordered" evidence="5">
    <location>
        <begin position="1257"/>
        <end position="1278"/>
    </location>
</feature>
<evidence type="ECO:0000256" key="2">
    <source>
        <dbReference type="ARBA" id="ARBA00022490"/>
    </source>
</evidence>
<dbReference type="InterPro" id="IPR032675">
    <property type="entry name" value="LRR_dom_sf"/>
</dbReference>
<feature type="compositionally biased region" description="Polar residues" evidence="5">
    <location>
        <begin position="502"/>
        <end position="511"/>
    </location>
</feature>
<dbReference type="Pfam" id="PF12799">
    <property type="entry name" value="LRR_4"/>
    <property type="match status" value="1"/>
</dbReference>
<protein>
    <recommendedName>
        <fullName evidence="8">Serine/threonine-protein kinase 11-interacting protein</fullName>
    </recommendedName>
</protein>
<keyword evidence="2" id="KW-0963">Cytoplasm</keyword>
<name>A0A0E0CL25_9ORYZ</name>
<feature type="region of interest" description="Disordered" evidence="5">
    <location>
        <begin position="405"/>
        <end position="426"/>
    </location>
</feature>
<organism evidence="6">
    <name type="scientific">Oryza meridionalis</name>
    <dbReference type="NCBI Taxonomy" id="40149"/>
    <lineage>
        <taxon>Eukaryota</taxon>
        <taxon>Viridiplantae</taxon>
        <taxon>Streptophyta</taxon>
        <taxon>Embryophyta</taxon>
        <taxon>Tracheophyta</taxon>
        <taxon>Spermatophyta</taxon>
        <taxon>Magnoliopsida</taxon>
        <taxon>Liliopsida</taxon>
        <taxon>Poales</taxon>
        <taxon>Poaceae</taxon>
        <taxon>BOP clade</taxon>
        <taxon>Oryzoideae</taxon>
        <taxon>Oryzeae</taxon>
        <taxon>Oryzinae</taxon>
        <taxon>Oryza</taxon>
    </lineage>
</organism>
<dbReference type="SMART" id="SM00365">
    <property type="entry name" value="LRR_SD22"/>
    <property type="match status" value="3"/>
</dbReference>
<evidence type="ECO:0008006" key="8">
    <source>
        <dbReference type="Google" id="ProtNLM"/>
    </source>
</evidence>
<sequence length="1291" mass="144392">MAAARAGGSPPVTGDRYLDLLVRFVGRNAGALLDGSVTLRLHPVGLHYVASRLEALRELEAVGAGAPVDYLRAYVADLGDHRALEQLRRILRLLTSLKVVAPGPGRDPAPLSLLPFARLRVLELRGCDLSTSAARGLLDLRHTLEKLICYNSTSGSSTSNGLRSPQWSFKDALRHIFTSRIMDIKDSPVWGRLLYVSCASNGLVLMDESLQLLPAVETLDLSRNQFAKVDNLRKCTKLRNLDLGFNHLRSISSLSEACGRIVQLVLRNNALTTLHGIKNLKSLMDLDLSYNIISNFSELEILGSLFLLQNLWLEGNPICCARWYRARVFSFLHNSESLKLDDKGMNTQEYWEKQVLFSSRQKQPAGYGFYFPAKDDHEDEDTSNSKMKKISRLALIVEEERSLCDEGVDQQTTPHESDSSKKDEVAAADNDIKITSLINTAELLKKEKSTDWLREFKEWMDENMENTEPDNLYIEFNSSNGRYEEQKKMQKAQKNSKDISDLVQTSEGGSSSNILESDLSFTDGACYSANGVTTESSHEGNIYQAPLRLHLNSSQQLPPLNFVAISHADSFCEMEDGTGNLHTNGVSSNLMNKLVEPSLSFTNSSPQSPPQYKEDILHRRLCMEEEFLQSSGDFNCAGLLGSGSSCSDDSSGDLCSCNSEDDCVAIRTKMELSLNGQIARFSSVGDYEEKDGMEYFSGKKGLPDYSAEDVPNFTDSVEFDIKQLHDRYKSNGHLGEGSDHLVRQQSNQKFKMRIPPLFKNHNGTKLVFPKVNGDEMDNGVSVAGNGHLGCNLNNCTLCREHSLENYNSSILHKDNLCASANTVSCNTEKYKLIEDFFNLEIASDASEICEKTAFCGYIFQNGTGSDLVQREVALLRCSQNKLHVVLVDMAQDGQDTMLRVLGSYWMEDLENILIGLGLQALRVHMADNTTHLFLTRTSKEAEDILWLLTASNFPQLTSSISLQSWEKVQLKLLENCIHPSLEMGIFLYSLLMFWKNDTEEGSFVIRSLAVTEGSLFVCIENIHQFGSLPDDPDTPYFSLDACCFINDIQEVVVDHCDKRCLTLVLDNHAHEGRFCSNGSITNSQSKQPDEIYTVHTWKLKWFSEETVVKFISLLKALYSASSSSSLPDFWVALMDFFNKGGAVSKDGPELDGNKTREALILWNTSDPFVLNRQDMKPRRDRRQHYVGDAFELLHDEPHGRPVAFLVLNAPARDLAESLNLLRVGILGHPLVDQPGHVAFVQLDHGMNREVNPRAALRRRRRRGAVPPARDELEEQEPEAVHVGFCGDRRAG</sequence>
<dbReference type="Gramene" id="OMERI02G18050.1">
    <property type="protein sequence ID" value="OMERI02G18050.1"/>
    <property type="gene ID" value="OMERI02G18050"/>
</dbReference>
<dbReference type="GO" id="GO:0005737">
    <property type="term" value="C:cytoplasm"/>
    <property type="evidence" value="ECO:0007669"/>
    <property type="project" value="UniProtKB-SubCell"/>
</dbReference>
<dbReference type="PANTHER" id="PTHR15454">
    <property type="entry name" value="NISCHARIN RELATED"/>
    <property type="match status" value="1"/>
</dbReference>
<feature type="region of interest" description="Disordered" evidence="5">
    <location>
        <begin position="484"/>
        <end position="511"/>
    </location>
</feature>
<evidence type="ECO:0000313" key="7">
    <source>
        <dbReference type="Proteomes" id="UP000008021"/>
    </source>
</evidence>
<accession>A0A0E0CL25</accession>
<dbReference type="Proteomes" id="UP000008021">
    <property type="component" value="Chromosome 2"/>
</dbReference>
<evidence type="ECO:0000256" key="3">
    <source>
        <dbReference type="ARBA" id="ARBA00022614"/>
    </source>
</evidence>
<evidence type="ECO:0000313" key="6">
    <source>
        <dbReference type="EnsemblPlants" id="OMERI02G18050.1"/>
    </source>
</evidence>
<dbReference type="EnsemblPlants" id="OMERI02G18050.1">
    <property type="protein sequence ID" value="OMERI02G18050.1"/>
    <property type="gene ID" value="OMERI02G18050"/>
</dbReference>
<dbReference type="InterPro" id="IPR001611">
    <property type="entry name" value="Leu-rich_rpt"/>
</dbReference>
<dbReference type="PANTHER" id="PTHR15454:SF69">
    <property type="entry name" value="SERINE_THREONINE-PROTEIN KINASE 11-INTERACTING PROTEIN"/>
    <property type="match status" value="1"/>
</dbReference>
<keyword evidence="4" id="KW-0677">Repeat</keyword>
<reference evidence="6" key="1">
    <citation type="submission" date="2015-04" db="UniProtKB">
        <authorList>
            <consortium name="EnsemblPlants"/>
        </authorList>
    </citation>
    <scope>IDENTIFICATION</scope>
</reference>
<comment type="subcellular location">
    <subcellularLocation>
        <location evidence="1">Cytoplasm</location>
    </subcellularLocation>
</comment>
<dbReference type="InterPro" id="IPR025875">
    <property type="entry name" value="Leu-rich_rpt_4"/>
</dbReference>
<evidence type="ECO:0000256" key="4">
    <source>
        <dbReference type="ARBA" id="ARBA00022737"/>
    </source>
</evidence>